<proteinExistence type="predicted"/>
<dbReference type="EMBL" id="DS989864">
    <property type="protein sequence ID" value="EDX72504.1"/>
    <property type="molecule type" value="Genomic_DNA"/>
</dbReference>
<dbReference type="Proteomes" id="UP000003835">
    <property type="component" value="Unassembled WGS sequence"/>
</dbReference>
<evidence type="ECO:0008006" key="3">
    <source>
        <dbReference type="Google" id="ProtNLM"/>
    </source>
</evidence>
<organism evidence="1 2">
    <name type="scientific">Coleofasciculus chthonoplastes PCC 7420</name>
    <dbReference type="NCBI Taxonomy" id="118168"/>
    <lineage>
        <taxon>Bacteria</taxon>
        <taxon>Bacillati</taxon>
        <taxon>Cyanobacteriota</taxon>
        <taxon>Cyanophyceae</taxon>
        <taxon>Coleofasciculales</taxon>
        <taxon>Coleofasciculaceae</taxon>
        <taxon>Coleofasciculus</taxon>
    </lineage>
</organism>
<accession>B4VZX9</accession>
<gene>
    <name evidence="1" type="ORF">MC7420_3576</name>
</gene>
<sequence length="200" mass="22277">MPSPFPGMDPYLEHSELWAEVHSRLIVNLADFLGPQLRPKYRVAVEKRTYTDLSDAALVGLPDVAVVSRRSTPNQNSSTTSSTATVLTQNEPVTVRIPMPEEVRESYLEIREIGTGAVVTAIEILSPNNKRAGVGRQAYSRKRLEVLGSFTHLVEIDLLRGGKPMLILGERPPGDYNILISRSDKRPLAQLYRFGVRARI</sequence>
<dbReference type="AlphaFoldDB" id="B4VZX9"/>
<dbReference type="Pfam" id="PF13267">
    <property type="entry name" value="DUF4058"/>
    <property type="match status" value="1"/>
</dbReference>
<evidence type="ECO:0000313" key="2">
    <source>
        <dbReference type="Proteomes" id="UP000003835"/>
    </source>
</evidence>
<keyword evidence="2" id="KW-1185">Reference proteome</keyword>
<dbReference type="InterPro" id="IPR025132">
    <property type="entry name" value="DUF4058"/>
</dbReference>
<reference evidence="1 2" key="1">
    <citation type="submission" date="2008-07" db="EMBL/GenBank/DDBJ databases">
        <authorList>
            <person name="Tandeau de Marsac N."/>
            <person name="Ferriera S."/>
            <person name="Johnson J."/>
            <person name="Kravitz S."/>
            <person name="Beeson K."/>
            <person name="Sutton G."/>
            <person name="Rogers Y.-H."/>
            <person name="Friedman R."/>
            <person name="Frazier M."/>
            <person name="Venter J.C."/>
        </authorList>
    </citation>
    <scope>NUCLEOTIDE SEQUENCE [LARGE SCALE GENOMIC DNA]</scope>
    <source>
        <strain evidence="1 2">PCC 7420</strain>
    </source>
</reference>
<name>B4VZX9_9CYAN</name>
<evidence type="ECO:0000313" key="1">
    <source>
        <dbReference type="EMBL" id="EDX72504.1"/>
    </source>
</evidence>
<protein>
    <recommendedName>
        <fullName evidence="3">DUF4058 domain-containing protein</fullName>
    </recommendedName>
</protein>
<dbReference type="HOGENOM" id="CLU_093165_0_0_3"/>
<dbReference type="OrthoDB" id="517639at2"/>